<organism evidence="3">
    <name type="scientific">uncultured Acidimicrobiales bacterium</name>
    <dbReference type="NCBI Taxonomy" id="310071"/>
    <lineage>
        <taxon>Bacteria</taxon>
        <taxon>Bacillati</taxon>
        <taxon>Actinomycetota</taxon>
        <taxon>Acidimicrobiia</taxon>
        <taxon>Acidimicrobiales</taxon>
        <taxon>environmental samples</taxon>
    </lineage>
</organism>
<dbReference type="NCBIfam" id="TIGR03936">
    <property type="entry name" value="sam_1_link_chp"/>
    <property type="match status" value="1"/>
</dbReference>
<feature type="region of interest" description="Disordered" evidence="1">
    <location>
        <begin position="214"/>
        <end position="242"/>
    </location>
</feature>
<dbReference type="EMBL" id="CADCTF010000146">
    <property type="protein sequence ID" value="CAA9264992.1"/>
    <property type="molecule type" value="Genomic_DNA"/>
</dbReference>
<proteinExistence type="predicted"/>
<dbReference type="AlphaFoldDB" id="A0A6J4J125"/>
<reference evidence="3" key="1">
    <citation type="submission" date="2020-02" db="EMBL/GenBank/DDBJ databases">
        <authorList>
            <person name="Meier V. D."/>
        </authorList>
    </citation>
    <scope>NUCLEOTIDE SEQUENCE</scope>
    <source>
        <strain evidence="3">AVDCRST_MAG50</strain>
    </source>
</reference>
<name>A0A6J4J125_9ACTN</name>
<feature type="domain" description="DUF2344" evidence="2">
    <location>
        <begin position="2"/>
        <end position="191"/>
    </location>
</feature>
<evidence type="ECO:0000313" key="3">
    <source>
        <dbReference type="EMBL" id="CAA9264992.1"/>
    </source>
</evidence>
<evidence type="ECO:0000259" key="2">
    <source>
        <dbReference type="Pfam" id="PF10105"/>
    </source>
</evidence>
<dbReference type="Pfam" id="PF10105">
    <property type="entry name" value="DUF2344"/>
    <property type="match status" value="1"/>
</dbReference>
<accession>A0A6J4J125</accession>
<evidence type="ECO:0000256" key="1">
    <source>
        <dbReference type="SAM" id="MobiDB-lite"/>
    </source>
</evidence>
<sequence>MRVRLRFTKYGKIRFTSHRDVARMWERAFRRADLPLAYSIGFSPRPKVSFGLALPTGAESDAEYLDIELDPLRTADDFEPSGLPARLSPMLPVGIDVTAVAPVESGADSLQHQITSCRWELAVTGVTEDELGVLITTALAADSLVIARERKGQTSEDDVRPAIVSATPIEAVDGYPALACVLATQPRTLRPAELLAALAGGVEEVRVRRTHQWITSRDGAPREPLPADATDAPLAPTLERVS</sequence>
<dbReference type="InterPro" id="IPR018768">
    <property type="entry name" value="DUF2344"/>
</dbReference>
<protein>
    <recommendedName>
        <fullName evidence="2">DUF2344 domain-containing protein</fullName>
    </recommendedName>
</protein>
<feature type="compositionally biased region" description="Low complexity" evidence="1">
    <location>
        <begin position="226"/>
        <end position="242"/>
    </location>
</feature>
<gene>
    <name evidence="3" type="ORF">AVDCRST_MAG50-3084</name>
</gene>